<dbReference type="InterPro" id="IPR006638">
    <property type="entry name" value="Elp3/MiaA/NifB-like_rSAM"/>
</dbReference>
<sequence length="515" mass="59190">MKILLLEHPRMVCPERCNDIANTPLSSCLHSGYIAGMLIREGHEVEIIEGFLEGLDYPEIERRVQEMQPDILGVHMVYHWQTDTALYDFLHKVKVEKYSSYITAYGYYPTTDFEEILKQCPAIDSVILGEPELTFAKVPEALTREFTKKYIYQESLKDLSGLAQRDESGRIVFQRRELVRDLNDLPFPVRTEALFRLPEVNLQGSRGCYGGCTFCYINPFYGQGSQWRGRTPENIIEEIDDLIRKHNIKDFYFTDPNFFGPGERGQQRALRLATLLKAKNIRFGIEARVNDIHDETVSALVEAGLRHILIGLESGSDRSLKRINKMTTVAQNERAIRILRKHGIEPNIGFIMFEPDSSLEDIRVNFEFLKRNDLMRNLAITANMLYHHLIVLKGTKAHRDLQEAGRLEVQASSYESMVTLTDPKVANLAMIMRRITNFLFDCMAGIWGGKVPEPENAQERYSKINALLVKLFENGLMTLESGEQFTEVQIETLVKTTEIEITGILKLEETDDQYY</sequence>
<evidence type="ECO:0000256" key="5">
    <source>
        <dbReference type="ARBA" id="ARBA00023014"/>
    </source>
</evidence>
<keyword evidence="2" id="KW-0949">S-adenosyl-L-methionine</keyword>
<reference evidence="8 9" key="1">
    <citation type="submission" date="2019-03" db="EMBL/GenBank/DDBJ databases">
        <title>Draft Genome Sequence of Desulfosporosinus fructosivorans Strain 63.6F, Isolated from Marine Sediment in the Baltic Sea.</title>
        <authorList>
            <person name="Hausmann B."/>
            <person name="Vandieken V."/>
            <person name="Pjevac P."/>
            <person name="Schreck K."/>
            <person name="Herbold C.W."/>
            <person name="Loy A."/>
        </authorList>
    </citation>
    <scope>NUCLEOTIDE SEQUENCE [LARGE SCALE GENOMIC DNA]</scope>
    <source>
        <strain evidence="8 9">63.6F</strain>
    </source>
</reference>
<dbReference type="PROSITE" id="PS51332">
    <property type="entry name" value="B12_BINDING"/>
    <property type="match status" value="1"/>
</dbReference>
<organism evidence="8 9">
    <name type="scientific">Desulfosporosinus fructosivorans</name>
    <dbReference type="NCBI Taxonomy" id="2018669"/>
    <lineage>
        <taxon>Bacteria</taxon>
        <taxon>Bacillati</taxon>
        <taxon>Bacillota</taxon>
        <taxon>Clostridia</taxon>
        <taxon>Eubacteriales</taxon>
        <taxon>Desulfitobacteriaceae</taxon>
        <taxon>Desulfosporosinus</taxon>
    </lineage>
</organism>
<evidence type="ECO:0000259" key="6">
    <source>
        <dbReference type="PROSITE" id="PS51332"/>
    </source>
</evidence>
<evidence type="ECO:0000256" key="2">
    <source>
        <dbReference type="ARBA" id="ARBA00022691"/>
    </source>
</evidence>
<name>A0A4Z0R5F9_9FIRM</name>
<dbReference type="InterPro" id="IPR051198">
    <property type="entry name" value="BchE-like"/>
</dbReference>
<dbReference type="Pfam" id="PF02310">
    <property type="entry name" value="B12-binding"/>
    <property type="match status" value="1"/>
</dbReference>
<evidence type="ECO:0000256" key="3">
    <source>
        <dbReference type="ARBA" id="ARBA00022723"/>
    </source>
</evidence>
<keyword evidence="4" id="KW-0408">Iron</keyword>
<dbReference type="Gene3D" id="3.80.30.20">
    <property type="entry name" value="tm_1862 like domain"/>
    <property type="match status" value="1"/>
</dbReference>
<dbReference type="InterPro" id="IPR023404">
    <property type="entry name" value="rSAM_horseshoe"/>
</dbReference>
<dbReference type="Proteomes" id="UP000298460">
    <property type="component" value="Unassembled WGS sequence"/>
</dbReference>
<dbReference type="OrthoDB" id="9801659at2"/>
<dbReference type="GO" id="GO:0046872">
    <property type="term" value="F:metal ion binding"/>
    <property type="evidence" value="ECO:0007669"/>
    <property type="project" value="UniProtKB-KW"/>
</dbReference>
<dbReference type="InterPro" id="IPR006158">
    <property type="entry name" value="Cobalamin-bd"/>
</dbReference>
<dbReference type="SFLD" id="SFLDS00029">
    <property type="entry name" value="Radical_SAM"/>
    <property type="match status" value="1"/>
</dbReference>
<evidence type="ECO:0000256" key="1">
    <source>
        <dbReference type="ARBA" id="ARBA00001966"/>
    </source>
</evidence>
<accession>A0A4Z0R5F9</accession>
<dbReference type="InterPro" id="IPR058240">
    <property type="entry name" value="rSAM_sf"/>
</dbReference>
<dbReference type="Pfam" id="PF04055">
    <property type="entry name" value="Radical_SAM"/>
    <property type="match status" value="1"/>
</dbReference>
<keyword evidence="5" id="KW-0411">Iron-sulfur</keyword>
<keyword evidence="9" id="KW-1185">Reference proteome</keyword>
<dbReference type="CDD" id="cd01335">
    <property type="entry name" value="Radical_SAM"/>
    <property type="match status" value="1"/>
</dbReference>
<dbReference type="AlphaFoldDB" id="A0A4Z0R5F9"/>
<keyword evidence="3" id="KW-0479">Metal-binding</keyword>
<evidence type="ECO:0000313" key="8">
    <source>
        <dbReference type="EMBL" id="TGE38341.1"/>
    </source>
</evidence>
<evidence type="ECO:0000256" key="4">
    <source>
        <dbReference type="ARBA" id="ARBA00023004"/>
    </source>
</evidence>
<protein>
    <submittedName>
        <fullName evidence="8">B12-binding domain-containing radical SAM protein</fullName>
    </submittedName>
</protein>
<dbReference type="InterPro" id="IPR034466">
    <property type="entry name" value="Methyltransferase_Class_B"/>
</dbReference>
<dbReference type="RefSeq" id="WP_135546316.1">
    <property type="nucleotide sequence ID" value="NZ_SPQQ01000003.1"/>
</dbReference>
<dbReference type="PROSITE" id="PS51918">
    <property type="entry name" value="RADICAL_SAM"/>
    <property type="match status" value="1"/>
</dbReference>
<dbReference type="GO" id="GO:0003824">
    <property type="term" value="F:catalytic activity"/>
    <property type="evidence" value="ECO:0007669"/>
    <property type="project" value="InterPro"/>
</dbReference>
<dbReference type="SUPFAM" id="SSF102114">
    <property type="entry name" value="Radical SAM enzymes"/>
    <property type="match status" value="1"/>
</dbReference>
<proteinExistence type="predicted"/>
<dbReference type="SFLD" id="SFLDG01082">
    <property type="entry name" value="B12-binding_domain_containing"/>
    <property type="match status" value="1"/>
</dbReference>
<dbReference type="EMBL" id="SPQQ01000003">
    <property type="protein sequence ID" value="TGE38341.1"/>
    <property type="molecule type" value="Genomic_DNA"/>
</dbReference>
<dbReference type="SFLD" id="SFLDG01123">
    <property type="entry name" value="methyltransferase_(Class_B)"/>
    <property type="match status" value="1"/>
</dbReference>
<comment type="caution">
    <text evidence="8">The sequence shown here is derived from an EMBL/GenBank/DDBJ whole genome shotgun (WGS) entry which is preliminary data.</text>
</comment>
<evidence type="ECO:0000259" key="7">
    <source>
        <dbReference type="PROSITE" id="PS51918"/>
    </source>
</evidence>
<dbReference type="GO" id="GO:0031419">
    <property type="term" value="F:cobalamin binding"/>
    <property type="evidence" value="ECO:0007669"/>
    <property type="project" value="InterPro"/>
</dbReference>
<evidence type="ECO:0000313" key="9">
    <source>
        <dbReference type="Proteomes" id="UP000298460"/>
    </source>
</evidence>
<feature type="domain" description="Radical SAM core" evidence="7">
    <location>
        <begin position="194"/>
        <end position="427"/>
    </location>
</feature>
<dbReference type="GO" id="GO:0051539">
    <property type="term" value="F:4 iron, 4 sulfur cluster binding"/>
    <property type="evidence" value="ECO:0007669"/>
    <property type="project" value="UniProtKB-KW"/>
</dbReference>
<comment type="cofactor">
    <cofactor evidence="1">
        <name>[4Fe-4S] cluster</name>
        <dbReference type="ChEBI" id="CHEBI:49883"/>
    </cofactor>
</comment>
<dbReference type="SMART" id="SM00729">
    <property type="entry name" value="Elp3"/>
    <property type="match status" value="1"/>
</dbReference>
<dbReference type="InterPro" id="IPR007197">
    <property type="entry name" value="rSAM"/>
</dbReference>
<dbReference type="Gene3D" id="3.40.50.280">
    <property type="entry name" value="Cobalamin-binding domain"/>
    <property type="match status" value="1"/>
</dbReference>
<dbReference type="PANTHER" id="PTHR43409">
    <property type="entry name" value="ANAEROBIC MAGNESIUM-PROTOPORPHYRIN IX MONOMETHYL ESTER CYCLASE-RELATED"/>
    <property type="match status" value="1"/>
</dbReference>
<feature type="domain" description="B12-binding" evidence="6">
    <location>
        <begin position="8"/>
        <end position="149"/>
    </location>
</feature>
<gene>
    <name evidence="8" type="ORF">E4K67_10335</name>
</gene>